<feature type="compositionally biased region" description="Pro residues" evidence="7">
    <location>
        <begin position="78"/>
        <end position="89"/>
    </location>
</feature>
<evidence type="ECO:0000256" key="3">
    <source>
        <dbReference type="ARBA" id="ARBA00023015"/>
    </source>
</evidence>
<accession>A0ABN1Q789</accession>
<proteinExistence type="inferred from homology"/>
<evidence type="ECO:0000256" key="5">
    <source>
        <dbReference type="ARBA" id="ARBA00023163"/>
    </source>
</evidence>
<dbReference type="InterPro" id="IPR013325">
    <property type="entry name" value="RNA_pol_sigma_r2"/>
</dbReference>
<dbReference type="InterPro" id="IPR052704">
    <property type="entry name" value="ECF_Sigma-70_Domain"/>
</dbReference>
<evidence type="ECO:0000259" key="8">
    <source>
        <dbReference type="Pfam" id="PF04542"/>
    </source>
</evidence>
<dbReference type="Gene3D" id="1.10.1740.10">
    <property type="match status" value="1"/>
</dbReference>
<comment type="subunit">
    <text evidence="2">Interacts transiently with the RNA polymerase catalytic core formed by RpoA, RpoB, RpoC and RpoZ (2 alpha, 1 beta, 1 beta' and 1 omega subunit) to form the RNA polymerase holoenzyme that can initiate transcription.</text>
</comment>
<dbReference type="PROSITE" id="PS01063">
    <property type="entry name" value="SIGMA70_ECF"/>
    <property type="match status" value="1"/>
</dbReference>
<feature type="domain" description="RNA polymerase sigma factor 70 region 4 type 2" evidence="9">
    <location>
        <begin position="119"/>
        <end position="170"/>
    </location>
</feature>
<dbReference type="Proteomes" id="UP001500542">
    <property type="component" value="Unassembled WGS sequence"/>
</dbReference>
<dbReference type="NCBIfam" id="NF006089">
    <property type="entry name" value="PRK08241.1"/>
    <property type="match status" value="1"/>
</dbReference>
<comment type="caution">
    <text evidence="10">The sequence shown here is derived from an EMBL/GenBank/DDBJ whole genome shotgun (WGS) entry which is preliminary data.</text>
</comment>
<comment type="similarity">
    <text evidence="1 6">Belongs to the sigma-70 factor family. ECF subfamily.</text>
</comment>
<dbReference type="RefSeq" id="WP_343968734.1">
    <property type="nucleotide sequence ID" value="NZ_BAAAHK010000006.1"/>
</dbReference>
<dbReference type="EMBL" id="BAAAHK010000006">
    <property type="protein sequence ID" value="GAA0938569.1"/>
    <property type="molecule type" value="Genomic_DNA"/>
</dbReference>
<dbReference type="Pfam" id="PF08281">
    <property type="entry name" value="Sigma70_r4_2"/>
    <property type="match status" value="1"/>
</dbReference>
<dbReference type="InterPro" id="IPR013324">
    <property type="entry name" value="RNA_pol_sigma_r3/r4-like"/>
</dbReference>
<evidence type="ECO:0000256" key="1">
    <source>
        <dbReference type="ARBA" id="ARBA00010641"/>
    </source>
</evidence>
<evidence type="ECO:0000256" key="2">
    <source>
        <dbReference type="ARBA" id="ARBA00011344"/>
    </source>
</evidence>
<dbReference type="InterPro" id="IPR014284">
    <property type="entry name" value="RNA_pol_sigma-70_dom"/>
</dbReference>
<organism evidence="10 11">
    <name type="scientific">Kribbella koreensis</name>
    <dbReference type="NCBI Taxonomy" id="57909"/>
    <lineage>
        <taxon>Bacteria</taxon>
        <taxon>Bacillati</taxon>
        <taxon>Actinomycetota</taxon>
        <taxon>Actinomycetes</taxon>
        <taxon>Propionibacteriales</taxon>
        <taxon>Kribbellaceae</taxon>
        <taxon>Kribbella</taxon>
    </lineage>
</organism>
<dbReference type="SUPFAM" id="SSF88946">
    <property type="entry name" value="Sigma2 domain of RNA polymerase sigma factors"/>
    <property type="match status" value="1"/>
</dbReference>
<keyword evidence="4 6" id="KW-0731">Sigma factor</keyword>
<dbReference type="PANTHER" id="PTHR30173:SF36">
    <property type="entry name" value="ECF RNA POLYMERASE SIGMA FACTOR SIGJ"/>
    <property type="match status" value="1"/>
</dbReference>
<evidence type="ECO:0000256" key="7">
    <source>
        <dbReference type="SAM" id="MobiDB-lite"/>
    </source>
</evidence>
<dbReference type="NCBIfam" id="TIGR02960">
    <property type="entry name" value="SigX5"/>
    <property type="match status" value="1"/>
</dbReference>
<dbReference type="SUPFAM" id="SSF54427">
    <property type="entry name" value="NTF2-like"/>
    <property type="match status" value="1"/>
</dbReference>
<dbReference type="InterPro" id="IPR036388">
    <property type="entry name" value="WH-like_DNA-bd_sf"/>
</dbReference>
<keyword evidence="5 6" id="KW-0804">Transcription</keyword>
<evidence type="ECO:0000313" key="10">
    <source>
        <dbReference type="EMBL" id="GAA0938569.1"/>
    </source>
</evidence>
<dbReference type="NCBIfam" id="TIGR02937">
    <property type="entry name" value="sigma70-ECF"/>
    <property type="match status" value="1"/>
</dbReference>
<dbReference type="Gene3D" id="1.10.10.10">
    <property type="entry name" value="Winged helix-like DNA-binding domain superfamily/Winged helix DNA-binding domain"/>
    <property type="match status" value="1"/>
</dbReference>
<evidence type="ECO:0000259" key="9">
    <source>
        <dbReference type="Pfam" id="PF08281"/>
    </source>
</evidence>
<dbReference type="InterPro" id="IPR013249">
    <property type="entry name" value="RNA_pol_sigma70_r4_t2"/>
</dbReference>
<dbReference type="Gene3D" id="3.10.450.50">
    <property type="match status" value="1"/>
</dbReference>
<keyword evidence="11" id="KW-1185">Reference proteome</keyword>
<dbReference type="InterPro" id="IPR032710">
    <property type="entry name" value="NTF2-like_dom_sf"/>
</dbReference>
<evidence type="ECO:0000313" key="11">
    <source>
        <dbReference type="Proteomes" id="UP001500542"/>
    </source>
</evidence>
<evidence type="ECO:0000256" key="4">
    <source>
        <dbReference type="ARBA" id="ARBA00023082"/>
    </source>
</evidence>
<name>A0ABN1Q789_9ACTN</name>
<feature type="region of interest" description="Disordered" evidence="7">
    <location>
        <begin position="71"/>
        <end position="95"/>
    </location>
</feature>
<protein>
    <recommendedName>
        <fullName evidence="6">RNA polymerase sigma factor</fullName>
    </recommendedName>
</protein>
<dbReference type="PANTHER" id="PTHR30173">
    <property type="entry name" value="SIGMA 19 FACTOR"/>
    <property type="match status" value="1"/>
</dbReference>
<evidence type="ECO:0000256" key="6">
    <source>
        <dbReference type="RuleBase" id="RU000716"/>
    </source>
</evidence>
<dbReference type="SUPFAM" id="SSF88659">
    <property type="entry name" value="Sigma3 and sigma4 domains of RNA polymerase sigma factors"/>
    <property type="match status" value="1"/>
</dbReference>
<dbReference type="InterPro" id="IPR000838">
    <property type="entry name" value="RNA_pol_sigma70_ECF_CS"/>
</dbReference>
<reference evidence="10 11" key="1">
    <citation type="journal article" date="2019" name="Int. J. Syst. Evol. Microbiol.">
        <title>The Global Catalogue of Microorganisms (GCM) 10K type strain sequencing project: providing services to taxonomists for standard genome sequencing and annotation.</title>
        <authorList>
            <consortium name="The Broad Institute Genomics Platform"/>
            <consortium name="The Broad Institute Genome Sequencing Center for Infectious Disease"/>
            <person name="Wu L."/>
            <person name="Ma J."/>
        </authorList>
    </citation>
    <scope>NUCLEOTIDE SEQUENCE [LARGE SCALE GENOMIC DNA]</scope>
    <source>
        <strain evidence="10 11">JCM 10977</strain>
    </source>
</reference>
<keyword evidence="3 6" id="KW-0805">Transcription regulation</keyword>
<sequence>MQSFEELTAPYRRELHLHCYRMLGSFTDADDLLQETLLAAWRGLSAFDERSSLRTWLYKIATNRCLNAIRDSKRRPPAEPLPPFDPPEPTSRGDVTWLQPYPDALLDDQLVKRENIELAFITALQRMPPRQAAALILVDVLDFSTPETAELLDTTPTAVKGALQRARASLHSPPPPRDTETERDVARRFAEAFAADDITTIKTLLTDDAWLAMPPAPHQYYGPPAIAAFLEASAGGRDSATLELEPAGANRLPAYRCYFVTGSDRRDTGHVVLTISDDRISSITRFLNPG</sequence>
<dbReference type="InterPro" id="IPR007627">
    <property type="entry name" value="RNA_pol_sigma70_r2"/>
</dbReference>
<keyword evidence="6" id="KW-0238">DNA-binding</keyword>
<dbReference type="InterPro" id="IPR014305">
    <property type="entry name" value="RNA_pol_sigma-G_actinobac"/>
</dbReference>
<dbReference type="Pfam" id="PF04542">
    <property type="entry name" value="Sigma70_r2"/>
    <property type="match status" value="1"/>
</dbReference>
<gene>
    <name evidence="10" type="ORF">GCM10009554_27700</name>
</gene>
<feature type="domain" description="RNA polymerase sigma-70 region 2" evidence="8">
    <location>
        <begin position="10"/>
        <end position="75"/>
    </location>
</feature>